<protein>
    <submittedName>
        <fullName evidence="1">Uncharacterized protein</fullName>
    </submittedName>
</protein>
<proteinExistence type="predicted"/>
<dbReference type="EMBL" id="HACG01009859">
    <property type="protein sequence ID" value="CEK56724.1"/>
    <property type="molecule type" value="Transcribed_RNA"/>
</dbReference>
<accession>A0A0B6YKJ8</accession>
<sequence>LVDPEKITNCLVSACRCCFSRFTTLTSSSKVSSDLFTTDFTLGYSRYGGFDLAGFALNAIAAIAILWTPQGLWVLPWAVILGGLAQMIV</sequence>
<dbReference type="AlphaFoldDB" id="A0A0B6YKJ8"/>
<evidence type="ECO:0000313" key="1">
    <source>
        <dbReference type="EMBL" id="CEK56724.1"/>
    </source>
</evidence>
<organism evidence="1">
    <name type="scientific">Arion vulgaris</name>
    <dbReference type="NCBI Taxonomy" id="1028688"/>
    <lineage>
        <taxon>Eukaryota</taxon>
        <taxon>Metazoa</taxon>
        <taxon>Spiralia</taxon>
        <taxon>Lophotrochozoa</taxon>
        <taxon>Mollusca</taxon>
        <taxon>Gastropoda</taxon>
        <taxon>Heterobranchia</taxon>
        <taxon>Euthyneura</taxon>
        <taxon>Panpulmonata</taxon>
        <taxon>Eupulmonata</taxon>
        <taxon>Stylommatophora</taxon>
        <taxon>Helicina</taxon>
        <taxon>Arionoidea</taxon>
        <taxon>Arionidae</taxon>
        <taxon>Arion</taxon>
    </lineage>
</organism>
<name>A0A0B6YKJ8_9EUPU</name>
<feature type="non-terminal residue" evidence="1">
    <location>
        <position position="89"/>
    </location>
</feature>
<gene>
    <name evidence="1" type="primary">ORF28366</name>
</gene>
<feature type="non-terminal residue" evidence="1">
    <location>
        <position position="1"/>
    </location>
</feature>
<reference evidence="1" key="1">
    <citation type="submission" date="2014-12" db="EMBL/GenBank/DDBJ databases">
        <title>Insight into the proteome of Arion vulgaris.</title>
        <authorList>
            <person name="Aradska J."/>
            <person name="Bulat T."/>
            <person name="Smidak R."/>
            <person name="Sarate P."/>
            <person name="Gangsoo J."/>
            <person name="Sialana F."/>
            <person name="Bilban M."/>
            <person name="Lubec G."/>
        </authorList>
    </citation>
    <scope>NUCLEOTIDE SEQUENCE</scope>
    <source>
        <tissue evidence="1">Skin</tissue>
    </source>
</reference>